<protein>
    <submittedName>
        <fullName evidence="2">Polyketide cyclase</fullName>
    </submittedName>
</protein>
<dbReference type="EMBL" id="SACO01000002">
    <property type="protein sequence ID" value="RVU07238.1"/>
    <property type="molecule type" value="Genomic_DNA"/>
</dbReference>
<evidence type="ECO:0000313" key="3">
    <source>
        <dbReference type="Proteomes" id="UP000282837"/>
    </source>
</evidence>
<dbReference type="InterPro" id="IPR037401">
    <property type="entry name" value="SnoaL-like"/>
</dbReference>
<dbReference type="InterPro" id="IPR032710">
    <property type="entry name" value="NTF2-like_dom_sf"/>
</dbReference>
<keyword evidence="3" id="KW-1185">Reference proteome</keyword>
<name>A0A3S2YAM2_9SPHN</name>
<gene>
    <name evidence="2" type="ORF">EOE18_04410</name>
</gene>
<proteinExistence type="predicted"/>
<dbReference type="OrthoDB" id="9812089at2"/>
<accession>A0A3S2YAM2</accession>
<comment type="caution">
    <text evidence="2">The sequence shown here is derived from an EMBL/GenBank/DDBJ whole genome shotgun (WGS) entry which is preliminary data.</text>
</comment>
<sequence>MLAALVALPASGQARPAKASSLTERNRAIISDFAQIFYGKRDVRTAFNRYVAPDYIQHNAGILDGRDEAIAALEPMFSQPEARFEVKRIIVDGNMAVIHLYGRAGSVGSGGTVADIYRLKDGKIVEHWDILQPIAANTKNPHPYF</sequence>
<reference evidence="2 3" key="1">
    <citation type="submission" date="2019-01" db="EMBL/GenBank/DDBJ databases">
        <authorList>
            <person name="Chen W.-M."/>
        </authorList>
    </citation>
    <scope>NUCLEOTIDE SEQUENCE [LARGE SCALE GENOMIC DNA]</scope>
    <source>
        <strain evidence="2 3">FSY-9</strain>
    </source>
</reference>
<dbReference type="Pfam" id="PF12680">
    <property type="entry name" value="SnoaL_2"/>
    <property type="match status" value="1"/>
</dbReference>
<dbReference type="SUPFAM" id="SSF54427">
    <property type="entry name" value="NTF2-like"/>
    <property type="match status" value="1"/>
</dbReference>
<dbReference type="Proteomes" id="UP000282837">
    <property type="component" value="Unassembled WGS sequence"/>
</dbReference>
<feature type="domain" description="SnoaL-like" evidence="1">
    <location>
        <begin position="39"/>
        <end position="127"/>
    </location>
</feature>
<dbReference type="AlphaFoldDB" id="A0A3S2YAM2"/>
<dbReference type="Gene3D" id="3.10.450.50">
    <property type="match status" value="1"/>
</dbReference>
<evidence type="ECO:0000259" key="1">
    <source>
        <dbReference type="Pfam" id="PF12680"/>
    </source>
</evidence>
<organism evidence="2 3">
    <name type="scientific">Novosphingobium umbonatum</name>
    <dbReference type="NCBI Taxonomy" id="1908524"/>
    <lineage>
        <taxon>Bacteria</taxon>
        <taxon>Pseudomonadati</taxon>
        <taxon>Pseudomonadota</taxon>
        <taxon>Alphaproteobacteria</taxon>
        <taxon>Sphingomonadales</taxon>
        <taxon>Sphingomonadaceae</taxon>
        <taxon>Novosphingobium</taxon>
    </lineage>
</organism>
<evidence type="ECO:0000313" key="2">
    <source>
        <dbReference type="EMBL" id="RVU07238.1"/>
    </source>
</evidence>